<dbReference type="PANTHER" id="PTHR11803">
    <property type="entry name" value="2-IMINOBUTANOATE/2-IMINOPROPANOATE DEAMINASE RIDA"/>
    <property type="match status" value="1"/>
</dbReference>
<accession>A0A2A2IHX6</accession>
<reference evidence="1 2" key="1">
    <citation type="submission" date="2017-08" db="EMBL/GenBank/DDBJ databases">
        <title>Virgibacillus indicus sp. nov. and Virgibacillus profoundi sp. nov, two moderately halophilic bacteria isolated from marine sediment by using the Microfluidic Streak Plate.</title>
        <authorList>
            <person name="Xu B."/>
            <person name="Hu B."/>
            <person name="Wang J."/>
            <person name="Zhu Y."/>
            <person name="Huang L."/>
            <person name="Du W."/>
            <person name="Huang Y."/>
        </authorList>
    </citation>
    <scope>NUCLEOTIDE SEQUENCE [LARGE SCALE GENOMIC DNA]</scope>
    <source>
        <strain evidence="1 2">IO3-P3-H5</strain>
    </source>
</reference>
<dbReference type="Gene3D" id="3.30.1330.40">
    <property type="entry name" value="RutC-like"/>
    <property type="match status" value="1"/>
</dbReference>
<keyword evidence="2" id="KW-1185">Reference proteome</keyword>
<dbReference type="SUPFAM" id="SSF55298">
    <property type="entry name" value="YjgF-like"/>
    <property type="match status" value="1"/>
</dbReference>
<evidence type="ECO:0000313" key="2">
    <source>
        <dbReference type="Proteomes" id="UP000218887"/>
    </source>
</evidence>
<dbReference type="PANTHER" id="PTHR11803:SF39">
    <property type="entry name" value="2-IMINOBUTANOATE_2-IMINOPROPANOATE DEAMINASE"/>
    <property type="match status" value="1"/>
</dbReference>
<dbReference type="CDD" id="cd00448">
    <property type="entry name" value="YjgF_YER057c_UK114_family"/>
    <property type="match status" value="1"/>
</dbReference>
<dbReference type="EMBL" id="NPOA01000002">
    <property type="protein sequence ID" value="PAV30854.1"/>
    <property type="molecule type" value="Genomic_DNA"/>
</dbReference>
<evidence type="ECO:0000313" key="1">
    <source>
        <dbReference type="EMBL" id="PAV30854.1"/>
    </source>
</evidence>
<organism evidence="1 2">
    <name type="scientific">Virgibacillus profundi</name>
    <dbReference type="NCBI Taxonomy" id="2024555"/>
    <lineage>
        <taxon>Bacteria</taxon>
        <taxon>Bacillati</taxon>
        <taxon>Bacillota</taxon>
        <taxon>Bacilli</taxon>
        <taxon>Bacillales</taxon>
        <taxon>Bacillaceae</taxon>
        <taxon>Virgibacillus</taxon>
    </lineage>
</organism>
<proteinExistence type="predicted"/>
<name>A0A2A2IHX6_9BACI</name>
<dbReference type="InterPro" id="IPR035959">
    <property type="entry name" value="RutC-like_sf"/>
</dbReference>
<dbReference type="Proteomes" id="UP000218887">
    <property type="component" value="Unassembled WGS sequence"/>
</dbReference>
<dbReference type="GO" id="GO:0005829">
    <property type="term" value="C:cytosol"/>
    <property type="evidence" value="ECO:0007669"/>
    <property type="project" value="TreeGrafter"/>
</dbReference>
<gene>
    <name evidence="1" type="ORF">CIL05_03800</name>
</gene>
<comment type="caution">
    <text evidence="1">The sequence shown here is derived from an EMBL/GenBank/DDBJ whole genome shotgun (WGS) entry which is preliminary data.</text>
</comment>
<dbReference type="InterPro" id="IPR006175">
    <property type="entry name" value="YjgF/YER057c/UK114"/>
</dbReference>
<dbReference type="OrthoDB" id="9803101at2"/>
<sequence length="127" mass="13434">MKEMIQTLNAPQPSGPYSQGVKAGNLIFVSGQDGVHPNGESAGESISAQATASLENIKNILAKQNAKLSDIVYVTCHLAELNQENVSEFNEIYASYFKDVAVKPARITVGSKLLGVKVEISAIASIG</sequence>
<dbReference type="AlphaFoldDB" id="A0A2A2IHX6"/>
<protein>
    <submittedName>
        <fullName evidence="1">Translation initiation inhibitor</fullName>
    </submittedName>
</protein>
<dbReference type="GO" id="GO:0019239">
    <property type="term" value="F:deaminase activity"/>
    <property type="evidence" value="ECO:0007669"/>
    <property type="project" value="TreeGrafter"/>
</dbReference>
<dbReference type="Pfam" id="PF01042">
    <property type="entry name" value="Ribonuc_L-PSP"/>
    <property type="match status" value="1"/>
</dbReference>